<dbReference type="STRING" id="1058.SAMN05421783_113153"/>
<organism evidence="2 3">
    <name type="scientific">Thiocapsa roseopersicina</name>
    <dbReference type="NCBI Taxonomy" id="1058"/>
    <lineage>
        <taxon>Bacteria</taxon>
        <taxon>Pseudomonadati</taxon>
        <taxon>Pseudomonadota</taxon>
        <taxon>Gammaproteobacteria</taxon>
        <taxon>Chromatiales</taxon>
        <taxon>Chromatiaceae</taxon>
        <taxon>Thiocapsa</taxon>
    </lineage>
</organism>
<protein>
    <submittedName>
        <fullName evidence="2">Hydrogenase maturation protease</fullName>
    </submittedName>
</protein>
<dbReference type="InterPro" id="IPR000671">
    <property type="entry name" value="Peptidase_A31"/>
</dbReference>
<dbReference type="PANTHER" id="PTHR30302">
    <property type="entry name" value="HYDROGENASE 1 MATURATION PROTEASE"/>
    <property type="match status" value="1"/>
</dbReference>
<sequence length="182" mass="19740">MDHARMEGRKVLIIGYGSPIRGDDAIGPLVADRLQAEGMPEGVEVISRHILTAELVADLVEHDRVVFLDAAVDGAPGEVRCRSLAPDASAMSTMAHFLDPRELLAWCETLYDKVPETFLVTACGSSFDYSNYVLTPTAEAAIEPMLDWVRRLIDPNECASRLSQPTDGAAMHGETGSPTMIL</sequence>
<feature type="region of interest" description="Disordered" evidence="1">
    <location>
        <begin position="163"/>
        <end position="182"/>
    </location>
</feature>
<dbReference type="Proteomes" id="UP000198816">
    <property type="component" value="Unassembled WGS sequence"/>
</dbReference>
<gene>
    <name evidence="2" type="ORF">SAMN05421783_113153</name>
</gene>
<evidence type="ECO:0000313" key="2">
    <source>
        <dbReference type="EMBL" id="SDX07774.1"/>
    </source>
</evidence>
<dbReference type="GO" id="GO:0016485">
    <property type="term" value="P:protein processing"/>
    <property type="evidence" value="ECO:0007669"/>
    <property type="project" value="TreeGrafter"/>
</dbReference>
<evidence type="ECO:0000313" key="3">
    <source>
        <dbReference type="Proteomes" id="UP000198816"/>
    </source>
</evidence>
<dbReference type="Gene3D" id="3.40.50.1450">
    <property type="entry name" value="HybD-like"/>
    <property type="match status" value="1"/>
</dbReference>
<dbReference type="PANTHER" id="PTHR30302:SF5">
    <property type="entry name" value="SLR1876 PROTEIN"/>
    <property type="match status" value="1"/>
</dbReference>
<dbReference type="RefSeq" id="WP_245731898.1">
    <property type="nucleotide sequence ID" value="NZ_FNNZ01000013.1"/>
</dbReference>
<reference evidence="3" key="1">
    <citation type="submission" date="2016-10" db="EMBL/GenBank/DDBJ databases">
        <authorList>
            <person name="Varghese N."/>
            <person name="Submissions S."/>
        </authorList>
    </citation>
    <scope>NUCLEOTIDE SEQUENCE [LARGE SCALE GENOMIC DNA]</scope>
    <source>
        <strain evidence="3">DSM 217</strain>
    </source>
</reference>
<keyword evidence="3" id="KW-1185">Reference proteome</keyword>
<proteinExistence type="predicted"/>
<evidence type="ECO:0000256" key="1">
    <source>
        <dbReference type="SAM" id="MobiDB-lite"/>
    </source>
</evidence>
<keyword evidence="2" id="KW-0378">Hydrolase</keyword>
<dbReference type="NCBIfam" id="TIGR00072">
    <property type="entry name" value="hydrog_prot"/>
    <property type="match status" value="1"/>
</dbReference>
<dbReference type="EMBL" id="FNNZ01000013">
    <property type="protein sequence ID" value="SDX07774.1"/>
    <property type="molecule type" value="Genomic_DNA"/>
</dbReference>
<dbReference type="AlphaFoldDB" id="A0A1H2YSX4"/>
<accession>A0A1H2YSX4</accession>
<dbReference type="SUPFAM" id="SSF53163">
    <property type="entry name" value="HybD-like"/>
    <property type="match status" value="1"/>
</dbReference>
<keyword evidence="2" id="KW-0645">Protease</keyword>
<dbReference type="GO" id="GO:0008047">
    <property type="term" value="F:enzyme activator activity"/>
    <property type="evidence" value="ECO:0007669"/>
    <property type="project" value="InterPro"/>
</dbReference>
<name>A0A1H2YSX4_THIRO</name>
<dbReference type="GO" id="GO:0004175">
    <property type="term" value="F:endopeptidase activity"/>
    <property type="evidence" value="ECO:0007669"/>
    <property type="project" value="TreeGrafter"/>
</dbReference>
<dbReference type="InterPro" id="IPR023430">
    <property type="entry name" value="Pept_HybD-like_dom_sf"/>
</dbReference>